<dbReference type="PROSITE" id="PS50262">
    <property type="entry name" value="G_PROTEIN_RECEP_F1_2"/>
    <property type="match status" value="1"/>
</dbReference>
<keyword evidence="5" id="KW-0297">G-protein coupled receptor</keyword>
<evidence type="ECO:0000256" key="8">
    <source>
        <dbReference type="ARBA" id="ARBA00023224"/>
    </source>
</evidence>
<dbReference type="GO" id="GO:0004930">
    <property type="term" value="F:G protein-coupled receptor activity"/>
    <property type="evidence" value="ECO:0007669"/>
    <property type="project" value="UniProtKB-KW"/>
</dbReference>
<dbReference type="AlphaFoldDB" id="A0AAV4RXZ1"/>
<evidence type="ECO:0000259" key="10">
    <source>
        <dbReference type="PROSITE" id="PS50262"/>
    </source>
</evidence>
<sequence length="171" mass="20147">MQVVKMMFTVVILFAVCWLPIHIFNLLIYFSPNQVMPETDSQFTHFTTAFFTCHWISMANSFANPIIYCFMSENFRVRIFKNEESYINEYFLKKEKMLQRLLHENNARQDGSEAVAVLLLRHPPPLDGAAPQEQQRPQLFSHNNPRPVILQCQEHRGYPLRSLHVDMFPSK</sequence>
<dbReference type="PRINTS" id="PR00237">
    <property type="entry name" value="GPCRRHODOPSN"/>
</dbReference>
<keyword evidence="8" id="KW-0807">Transducer</keyword>
<keyword evidence="3 9" id="KW-0812">Transmembrane</keyword>
<comment type="similarity">
    <text evidence="2">Belongs to the G-protein coupled receptor 1 family.</text>
</comment>
<feature type="domain" description="G-protein coupled receptors family 1 profile" evidence="10">
    <location>
        <begin position="1"/>
        <end position="68"/>
    </location>
</feature>
<comment type="caution">
    <text evidence="11">The sequence shown here is derived from an EMBL/GenBank/DDBJ whole genome shotgun (WGS) entry which is preliminary data.</text>
</comment>
<feature type="transmembrane region" description="Helical" evidence="9">
    <location>
        <begin position="49"/>
        <end position="71"/>
    </location>
</feature>
<keyword evidence="4 9" id="KW-1133">Transmembrane helix</keyword>
<protein>
    <recommendedName>
        <fullName evidence="10">G-protein coupled receptors family 1 profile domain-containing protein</fullName>
    </recommendedName>
</protein>
<evidence type="ECO:0000256" key="6">
    <source>
        <dbReference type="ARBA" id="ARBA00023136"/>
    </source>
</evidence>
<evidence type="ECO:0000256" key="7">
    <source>
        <dbReference type="ARBA" id="ARBA00023170"/>
    </source>
</evidence>
<dbReference type="PANTHER" id="PTHR45695:SF9">
    <property type="entry name" value="LEUCOKININ RECEPTOR"/>
    <property type="match status" value="1"/>
</dbReference>
<gene>
    <name evidence="11" type="ORF">CEXT_7991</name>
</gene>
<organism evidence="11 12">
    <name type="scientific">Caerostris extrusa</name>
    <name type="common">Bark spider</name>
    <name type="synonym">Caerostris bankana</name>
    <dbReference type="NCBI Taxonomy" id="172846"/>
    <lineage>
        <taxon>Eukaryota</taxon>
        <taxon>Metazoa</taxon>
        <taxon>Ecdysozoa</taxon>
        <taxon>Arthropoda</taxon>
        <taxon>Chelicerata</taxon>
        <taxon>Arachnida</taxon>
        <taxon>Araneae</taxon>
        <taxon>Araneomorphae</taxon>
        <taxon>Entelegynae</taxon>
        <taxon>Araneoidea</taxon>
        <taxon>Araneidae</taxon>
        <taxon>Caerostris</taxon>
    </lineage>
</organism>
<dbReference type="EMBL" id="BPLR01008708">
    <property type="protein sequence ID" value="GIY26625.1"/>
    <property type="molecule type" value="Genomic_DNA"/>
</dbReference>
<name>A0AAV4RXZ1_CAEEX</name>
<evidence type="ECO:0000256" key="1">
    <source>
        <dbReference type="ARBA" id="ARBA00004141"/>
    </source>
</evidence>
<accession>A0AAV4RXZ1</accession>
<dbReference type="GO" id="GO:0005886">
    <property type="term" value="C:plasma membrane"/>
    <property type="evidence" value="ECO:0007669"/>
    <property type="project" value="TreeGrafter"/>
</dbReference>
<evidence type="ECO:0000313" key="11">
    <source>
        <dbReference type="EMBL" id="GIY26625.1"/>
    </source>
</evidence>
<evidence type="ECO:0000256" key="5">
    <source>
        <dbReference type="ARBA" id="ARBA00023040"/>
    </source>
</evidence>
<keyword evidence="12" id="KW-1185">Reference proteome</keyword>
<evidence type="ECO:0000256" key="4">
    <source>
        <dbReference type="ARBA" id="ARBA00022989"/>
    </source>
</evidence>
<evidence type="ECO:0000256" key="3">
    <source>
        <dbReference type="ARBA" id="ARBA00022692"/>
    </source>
</evidence>
<dbReference type="InterPro" id="IPR000276">
    <property type="entry name" value="GPCR_Rhodpsn"/>
</dbReference>
<reference evidence="11 12" key="1">
    <citation type="submission" date="2021-06" db="EMBL/GenBank/DDBJ databases">
        <title>Caerostris extrusa draft genome.</title>
        <authorList>
            <person name="Kono N."/>
            <person name="Arakawa K."/>
        </authorList>
    </citation>
    <scope>NUCLEOTIDE SEQUENCE [LARGE SCALE GENOMIC DNA]</scope>
</reference>
<evidence type="ECO:0000256" key="2">
    <source>
        <dbReference type="ARBA" id="ARBA00010663"/>
    </source>
</evidence>
<dbReference type="Gene3D" id="1.20.1070.10">
    <property type="entry name" value="Rhodopsin 7-helix transmembrane proteins"/>
    <property type="match status" value="1"/>
</dbReference>
<keyword evidence="6 9" id="KW-0472">Membrane</keyword>
<dbReference type="Pfam" id="PF00001">
    <property type="entry name" value="7tm_1"/>
    <property type="match status" value="1"/>
</dbReference>
<dbReference type="Proteomes" id="UP001054945">
    <property type="component" value="Unassembled WGS sequence"/>
</dbReference>
<evidence type="ECO:0000313" key="12">
    <source>
        <dbReference type="Proteomes" id="UP001054945"/>
    </source>
</evidence>
<dbReference type="PANTHER" id="PTHR45695">
    <property type="entry name" value="LEUCOKININ RECEPTOR-RELATED"/>
    <property type="match status" value="1"/>
</dbReference>
<keyword evidence="7" id="KW-0675">Receptor</keyword>
<dbReference type="InterPro" id="IPR017452">
    <property type="entry name" value="GPCR_Rhodpsn_7TM"/>
</dbReference>
<feature type="transmembrane region" description="Helical" evidence="9">
    <location>
        <begin position="7"/>
        <end position="29"/>
    </location>
</feature>
<evidence type="ECO:0000256" key="9">
    <source>
        <dbReference type="SAM" id="Phobius"/>
    </source>
</evidence>
<dbReference type="SUPFAM" id="SSF81321">
    <property type="entry name" value="Family A G protein-coupled receptor-like"/>
    <property type="match status" value="1"/>
</dbReference>
<comment type="subcellular location">
    <subcellularLocation>
        <location evidence="1">Membrane</location>
        <topology evidence="1">Multi-pass membrane protein</topology>
    </subcellularLocation>
</comment>
<proteinExistence type="inferred from homology"/>